<proteinExistence type="predicted"/>
<dbReference type="AlphaFoldDB" id="A0A1W1XFQ8"/>
<dbReference type="Proteomes" id="UP000192761">
    <property type="component" value="Unassembled WGS sequence"/>
</dbReference>
<organism evidence="2 3">
    <name type="scientific">Andreprevotia lacus DSM 23236</name>
    <dbReference type="NCBI Taxonomy" id="1121001"/>
    <lineage>
        <taxon>Bacteria</taxon>
        <taxon>Pseudomonadati</taxon>
        <taxon>Pseudomonadota</taxon>
        <taxon>Betaproteobacteria</taxon>
        <taxon>Neisseriales</taxon>
        <taxon>Chitinibacteraceae</taxon>
        <taxon>Andreprevotia</taxon>
    </lineage>
</organism>
<dbReference type="InterPro" id="IPR017740">
    <property type="entry name" value="TssA-like"/>
</dbReference>
<accession>A0A1W1XFQ8</accession>
<sequence>MPILDLDALLAPISDSAPSGADIAYEPIVDEIKEARRADDDYLSQGDWKTDIKVADWPKAKKLAAEALSTRSKDLQITAWLIEAVTNLHGFAGAAEGFALLDGLLQQFWDTLHPEKDGDDVELRIGRLVWLDNNLPQTLRRIPMTGPVGESKGHGWSRWQESRDVDNLARQNEDLFKQALKEGKIGSELWDAAVSQTPAAFYQQLQIDSTAALDAAKALVKTVDDKFGYDAPSLGQIVEALANVVKLATKLAGDKGVLPAAVSEAPAEETVAEVAEGAAAAPVAAVQNVRAGPPTTREEALRRLHEIAEFYRGAEPHSPVTYLLEKATRWGTMRLDEWIREVVRDDSTRRNLKEMLGYSEE</sequence>
<evidence type="ECO:0000313" key="3">
    <source>
        <dbReference type="Proteomes" id="UP000192761"/>
    </source>
</evidence>
<keyword evidence="3" id="KW-1185">Reference proteome</keyword>
<dbReference type="PANTHER" id="PTHR37951:SF1">
    <property type="entry name" value="TYPE VI SECRETION SYSTEM COMPONENT TSSA1"/>
    <property type="match status" value="1"/>
</dbReference>
<evidence type="ECO:0000259" key="1">
    <source>
        <dbReference type="Pfam" id="PF06812"/>
    </source>
</evidence>
<dbReference type="NCBIfam" id="TIGR03363">
    <property type="entry name" value="VI_chp_8"/>
    <property type="match status" value="1"/>
</dbReference>
<gene>
    <name evidence="2" type="ORF">SAMN02745857_01481</name>
</gene>
<dbReference type="STRING" id="1121001.SAMN02745857_01481"/>
<dbReference type="EMBL" id="FWXD01000007">
    <property type="protein sequence ID" value="SMC22825.1"/>
    <property type="molecule type" value="Genomic_DNA"/>
</dbReference>
<protein>
    <submittedName>
        <fullName evidence="2">Type VI secretion system protein ImpA</fullName>
    </submittedName>
</protein>
<dbReference type="PANTHER" id="PTHR37951">
    <property type="entry name" value="CYTOPLASMIC PROTEIN-RELATED"/>
    <property type="match status" value="1"/>
</dbReference>
<dbReference type="InterPro" id="IPR010657">
    <property type="entry name" value="ImpA_N"/>
</dbReference>
<name>A0A1W1XFQ8_9NEIS</name>
<dbReference type="Pfam" id="PF06812">
    <property type="entry name" value="ImpA_N"/>
    <property type="match status" value="1"/>
</dbReference>
<evidence type="ECO:0000313" key="2">
    <source>
        <dbReference type="EMBL" id="SMC22825.1"/>
    </source>
</evidence>
<feature type="domain" description="ImpA N-terminal" evidence="1">
    <location>
        <begin position="10"/>
        <end position="132"/>
    </location>
</feature>
<reference evidence="2 3" key="1">
    <citation type="submission" date="2017-04" db="EMBL/GenBank/DDBJ databases">
        <authorList>
            <person name="Afonso C.L."/>
            <person name="Miller P.J."/>
            <person name="Scott M.A."/>
            <person name="Spackman E."/>
            <person name="Goraichik I."/>
            <person name="Dimitrov K.M."/>
            <person name="Suarez D.L."/>
            <person name="Swayne D.E."/>
        </authorList>
    </citation>
    <scope>NUCLEOTIDE SEQUENCE [LARGE SCALE GENOMIC DNA]</scope>
    <source>
        <strain evidence="2 3">DSM 23236</strain>
    </source>
</reference>
<dbReference type="RefSeq" id="WP_084090149.1">
    <property type="nucleotide sequence ID" value="NZ_FWXD01000007.1"/>
</dbReference>
<dbReference type="OrthoDB" id="9771118at2"/>